<comment type="similarity">
    <text evidence="1">Belongs to the histone deacetylase family.</text>
</comment>
<sequence length="307" mass="32299">MTTILIGHEAGLGHDMGEGHPERPDRLRAVEAALSGEPFAALRRMEAPEATPDALMRVHPEPYVEALLAARPRSGQLLRIDADTAVGPGTVAAALRGSGGAVLAVDEVLGGRADNAFVAMRPPGHHAERATAMGFCFFNHAAVAARHARAVHGAARVAILDWDVHHGNGTQDVFWSDPGVMYASTHQMPLFPGTGARGERGDHDTIVNAPLRAGDGAEAFRAALDGLLLPRIAAFRPDLVIVSAGFDAHRRDPLGQLELDEADFGWATRRVMDLTGGKLVSLLEGGYDLRGLALSAAAHVTALLGTA</sequence>
<reference evidence="3 4" key="1">
    <citation type="submission" date="2018-12" db="EMBL/GenBank/DDBJ databases">
        <authorList>
            <person name="Grouzdev D.S."/>
            <person name="Krutkina M.S."/>
        </authorList>
    </citation>
    <scope>NUCLEOTIDE SEQUENCE [LARGE SCALE GENOMIC DNA]</scope>
    <source>
        <strain evidence="3 4">RmlP026</strain>
    </source>
</reference>
<gene>
    <name evidence="3" type="ORF">D3273_12335</name>
</gene>
<dbReference type="InterPro" id="IPR000286">
    <property type="entry name" value="HDACs"/>
</dbReference>
<dbReference type="SUPFAM" id="SSF52768">
    <property type="entry name" value="Arginase/deacetylase"/>
    <property type="match status" value="1"/>
</dbReference>
<dbReference type="CDD" id="cd11599">
    <property type="entry name" value="HDAC_classII_2"/>
    <property type="match status" value="1"/>
</dbReference>
<dbReference type="AlphaFoldDB" id="A0A4Q2U922"/>
<dbReference type="Pfam" id="PF00850">
    <property type="entry name" value="Hist_deacetyl"/>
    <property type="match status" value="1"/>
</dbReference>
<dbReference type="Proteomes" id="UP000290759">
    <property type="component" value="Unassembled WGS sequence"/>
</dbReference>
<evidence type="ECO:0000313" key="3">
    <source>
        <dbReference type="EMBL" id="RYC31661.1"/>
    </source>
</evidence>
<comment type="caution">
    <text evidence="3">The sequence shown here is derived from an EMBL/GenBank/DDBJ whole genome shotgun (WGS) entry which is preliminary data.</text>
</comment>
<evidence type="ECO:0000313" key="4">
    <source>
        <dbReference type="Proteomes" id="UP000290759"/>
    </source>
</evidence>
<dbReference type="Gene3D" id="3.40.800.20">
    <property type="entry name" value="Histone deacetylase domain"/>
    <property type="match status" value="1"/>
</dbReference>
<proteinExistence type="inferred from homology"/>
<name>A0A4Q2U922_9HYPH</name>
<evidence type="ECO:0000259" key="2">
    <source>
        <dbReference type="Pfam" id="PF00850"/>
    </source>
</evidence>
<dbReference type="InterPro" id="IPR023696">
    <property type="entry name" value="Ureohydrolase_dom_sf"/>
</dbReference>
<dbReference type="GO" id="GO:0004407">
    <property type="term" value="F:histone deacetylase activity"/>
    <property type="evidence" value="ECO:0007669"/>
    <property type="project" value="TreeGrafter"/>
</dbReference>
<dbReference type="EMBL" id="QYBB01000012">
    <property type="protein sequence ID" value="RYC31661.1"/>
    <property type="molecule type" value="Genomic_DNA"/>
</dbReference>
<evidence type="ECO:0000256" key="1">
    <source>
        <dbReference type="ARBA" id="ARBA00005947"/>
    </source>
</evidence>
<dbReference type="InterPro" id="IPR023801">
    <property type="entry name" value="His_deacetylse_dom"/>
</dbReference>
<dbReference type="InterPro" id="IPR037138">
    <property type="entry name" value="His_deacetylse_dom_sf"/>
</dbReference>
<organism evidence="3 4">
    <name type="scientific">Lichenibacterium minor</name>
    <dbReference type="NCBI Taxonomy" id="2316528"/>
    <lineage>
        <taxon>Bacteria</taxon>
        <taxon>Pseudomonadati</taxon>
        <taxon>Pseudomonadota</taxon>
        <taxon>Alphaproteobacteria</taxon>
        <taxon>Hyphomicrobiales</taxon>
        <taxon>Lichenihabitantaceae</taxon>
        <taxon>Lichenibacterium</taxon>
    </lineage>
</organism>
<dbReference type="PRINTS" id="PR01270">
    <property type="entry name" value="HDASUPER"/>
</dbReference>
<keyword evidence="4" id="KW-1185">Reference proteome</keyword>
<protein>
    <submittedName>
        <fullName evidence="3">Histone deacetylase family protein</fullName>
    </submittedName>
</protein>
<dbReference type="OrthoDB" id="9808367at2"/>
<dbReference type="PANTHER" id="PTHR10625:SF10">
    <property type="entry name" value="HISTONE DEACETYLASE HDAC1"/>
    <property type="match status" value="1"/>
</dbReference>
<accession>A0A4Q2U922</accession>
<dbReference type="GO" id="GO:0040029">
    <property type="term" value="P:epigenetic regulation of gene expression"/>
    <property type="evidence" value="ECO:0007669"/>
    <property type="project" value="TreeGrafter"/>
</dbReference>
<dbReference type="PANTHER" id="PTHR10625">
    <property type="entry name" value="HISTONE DEACETYLASE HDAC1-RELATED"/>
    <property type="match status" value="1"/>
</dbReference>
<reference evidence="3 4" key="2">
    <citation type="submission" date="2019-02" db="EMBL/GenBank/DDBJ databases">
        <title>'Lichenibacterium ramalinii' gen. nov. sp. nov., 'Lichenibacterium minor' gen. nov. sp. nov.</title>
        <authorList>
            <person name="Pankratov T."/>
        </authorList>
    </citation>
    <scope>NUCLEOTIDE SEQUENCE [LARGE SCALE GENOMIC DNA]</scope>
    <source>
        <strain evidence="3 4">RmlP026</strain>
    </source>
</reference>
<dbReference type="RefSeq" id="WP_129226941.1">
    <property type="nucleotide sequence ID" value="NZ_QYBB01000012.1"/>
</dbReference>
<feature type="domain" description="Histone deacetylase" evidence="2">
    <location>
        <begin position="20"/>
        <end position="303"/>
    </location>
</feature>